<reference evidence="1 2" key="1">
    <citation type="submission" date="2021-05" db="EMBL/GenBank/DDBJ databases">
        <title>Complete genome of Nocardioides aquaticus KCTC 9944T isolated from meromictic and hypersaline Ekho Lake, Antarctica.</title>
        <authorList>
            <person name="Hwang K."/>
            <person name="Kim K.M."/>
            <person name="Choe H."/>
        </authorList>
    </citation>
    <scope>NUCLEOTIDE SEQUENCE [LARGE SCALE GENOMIC DNA]</scope>
    <source>
        <strain evidence="1 2">KCTC 9944</strain>
    </source>
</reference>
<accession>A0ABX8EH51</accession>
<organism evidence="1 2">
    <name type="scientific">Nocardioides aquaticus</name>
    <dbReference type="NCBI Taxonomy" id="160826"/>
    <lineage>
        <taxon>Bacteria</taxon>
        <taxon>Bacillati</taxon>
        <taxon>Actinomycetota</taxon>
        <taxon>Actinomycetes</taxon>
        <taxon>Propionibacteriales</taxon>
        <taxon>Nocardioidaceae</taxon>
        <taxon>Nocardioides</taxon>
    </lineage>
</organism>
<gene>
    <name evidence="1" type="ORF">ENKNEFLB_02244</name>
</gene>
<protein>
    <submittedName>
        <fullName evidence="1">Uncharacterized protein</fullName>
    </submittedName>
</protein>
<dbReference type="Proteomes" id="UP000679307">
    <property type="component" value="Chromosome"/>
</dbReference>
<keyword evidence="2" id="KW-1185">Reference proteome</keyword>
<dbReference type="EMBL" id="CP075371">
    <property type="protein sequence ID" value="QVT79854.1"/>
    <property type="molecule type" value="Genomic_DNA"/>
</dbReference>
<sequence length="146" mass="15238">MATTALSMSFLVGGCGGGTDAYCEDLRSAEDQFAAFDSEQPSADEIEEAISTFRDLGEQAPDEVSGDWDVFLGAFDDLESALEDAGIGFGDLADIQAGELPEGLDEQALQDLGTEIESLGGDEIEQASDAIEEHASSECDVDLSGS</sequence>
<proteinExistence type="predicted"/>
<dbReference type="RefSeq" id="WP_214055498.1">
    <property type="nucleotide sequence ID" value="NZ_BAAAHS010000095.1"/>
</dbReference>
<evidence type="ECO:0000313" key="1">
    <source>
        <dbReference type="EMBL" id="QVT79854.1"/>
    </source>
</evidence>
<name>A0ABX8EH51_9ACTN</name>
<evidence type="ECO:0000313" key="2">
    <source>
        <dbReference type="Proteomes" id="UP000679307"/>
    </source>
</evidence>